<evidence type="ECO:0000313" key="2">
    <source>
        <dbReference type="Proteomes" id="UP000805193"/>
    </source>
</evidence>
<keyword evidence="2" id="KW-1185">Reference proteome</keyword>
<comment type="caution">
    <text evidence="1">The sequence shown here is derived from an EMBL/GenBank/DDBJ whole genome shotgun (WGS) entry which is preliminary data.</text>
</comment>
<evidence type="ECO:0000313" key="1">
    <source>
        <dbReference type="EMBL" id="KAG0418657.1"/>
    </source>
</evidence>
<gene>
    <name evidence="1" type="ORF">HPB47_004679</name>
</gene>
<protein>
    <submittedName>
        <fullName evidence="1">Uncharacterized protein</fullName>
    </submittedName>
</protein>
<sequence>MSRSGGVVLDGRRSVSAPEQLPEVPLPPEPIVSRWGSRVLYSTPNLHLHKFDETALEVLPRKMYNRALDLPTNMSNQRLMGLGSVNTIAELQEAYLTNQYTGLSKTPAGRRLLARLHIHYPTPTEERVRILEVWRYALHGRPLPANMTRDDHNGRHLARAAAMARHYGNKTGIFYVDASGPHHGGWYTAAVIHQNVAVNGLTFRTQDITHT</sequence>
<proteinExistence type="predicted"/>
<feature type="non-terminal residue" evidence="1">
    <location>
        <position position="211"/>
    </location>
</feature>
<organism evidence="1 2">
    <name type="scientific">Ixodes persulcatus</name>
    <name type="common">Taiga tick</name>
    <dbReference type="NCBI Taxonomy" id="34615"/>
    <lineage>
        <taxon>Eukaryota</taxon>
        <taxon>Metazoa</taxon>
        <taxon>Ecdysozoa</taxon>
        <taxon>Arthropoda</taxon>
        <taxon>Chelicerata</taxon>
        <taxon>Arachnida</taxon>
        <taxon>Acari</taxon>
        <taxon>Parasitiformes</taxon>
        <taxon>Ixodida</taxon>
        <taxon>Ixodoidea</taxon>
        <taxon>Ixodidae</taxon>
        <taxon>Ixodinae</taxon>
        <taxon>Ixodes</taxon>
    </lineage>
</organism>
<name>A0AC60PG02_IXOPE</name>
<dbReference type="EMBL" id="JABSTQ010010718">
    <property type="protein sequence ID" value="KAG0418657.1"/>
    <property type="molecule type" value="Genomic_DNA"/>
</dbReference>
<dbReference type="Proteomes" id="UP000805193">
    <property type="component" value="Unassembled WGS sequence"/>
</dbReference>
<accession>A0AC60PG02</accession>
<reference evidence="1 2" key="1">
    <citation type="journal article" date="2020" name="Cell">
        <title>Large-Scale Comparative Analyses of Tick Genomes Elucidate Their Genetic Diversity and Vector Capacities.</title>
        <authorList>
            <consortium name="Tick Genome and Microbiome Consortium (TIGMIC)"/>
            <person name="Jia N."/>
            <person name="Wang J."/>
            <person name="Shi W."/>
            <person name="Du L."/>
            <person name="Sun Y."/>
            <person name="Zhan W."/>
            <person name="Jiang J.F."/>
            <person name="Wang Q."/>
            <person name="Zhang B."/>
            <person name="Ji P."/>
            <person name="Bell-Sakyi L."/>
            <person name="Cui X.M."/>
            <person name="Yuan T.T."/>
            <person name="Jiang B.G."/>
            <person name="Yang W.F."/>
            <person name="Lam T.T."/>
            <person name="Chang Q.C."/>
            <person name="Ding S.J."/>
            <person name="Wang X.J."/>
            <person name="Zhu J.G."/>
            <person name="Ruan X.D."/>
            <person name="Zhao L."/>
            <person name="Wei J.T."/>
            <person name="Ye R.Z."/>
            <person name="Que T.C."/>
            <person name="Du C.H."/>
            <person name="Zhou Y.H."/>
            <person name="Cheng J.X."/>
            <person name="Dai P.F."/>
            <person name="Guo W.B."/>
            <person name="Han X.H."/>
            <person name="Huang E.J."/>
            <person name="Li L.F."/>
            <person name="Wei W."/>
            <person name="Gao Y.C."/>
            <person name="Liu J.Z."/>
            <person name="Shao H.Z."/>
            <person name="Wang X."/>
            <person name="Wang C.C."/>
            <person name="Yang T.C."/>
            <person name="Huo Q.B."/>
            <person name="Li W."/>
            <person name="Chen H.Y."/>
            <person name="Chen S.E."/>
            <person name="Zhou L.G."/>
            <person name="Ni X.B."/>
            <person name="Tian J.H."/>
            <person name="Sheng Y."/>
            <person name="Liu T."/>
            <person name="Pan Y.S."/>
            <person name="Xia L.Y."/>
            <person name="Li J."/>
            <person name="Zhao F."/>
            <person name="Cao W.C."/>
        </authorList>
    </citation>
    <scope>NUCLEOTIDE SEQUENCE [LARGE SCALE GENOMIC DNA]</scope>
    <source>
        <strain evidence="1">Iper-2018</strain>
    </source>
</reference>